<comment type="caution">
    <text evidence="2">The sequence shown here is derived from an EMBL/GenBank/DDBJ whole genome shotgun (WGS) entry which is preliminary data.</text>
</comment>
<dbReference type="PANTHER" id="PTHR43805:SF1">
    <property type="entry name" value="GP-PDE DOMAIN-CONTAINING PROTEIN"/>
    <property type="match status" value="1"/>
</dbReference>
<dbReference type="PROSITE" id="PS51704">
    <property type="entry name" value="GP_PDE"/>
    <property type="match status" value="1"/>
</dbReference>
<evidence type="ECO:0000313" key="3">
    <source>
        <dbReference type="Proteomes" id="UP001229651"/>
    </source>
</evidence>
<dbReference type="PANTHER" id="PTHR43805">
    <property type="entry name" value="GLYCEROPHOSPHORYL DIESTER PHOSPHODIESTERASE"/>
    <property type="match status" value="1"/>
</dbReference>
<dbReference type="Proteomes" id="UP001229651">
    <property type="component" value="Unassembled WGS sequence"/>
</dbReference>
<name>A0ABU0F2C4_9PSEU</name>
<proteinExistence type="predicted"/>
<dbReference type="EC" id="3.1.4.46" evidence="2"/>
<dbReference type="GO" id="GO:0008889">
    <property type="term" value="F:glycerophosphodiester phosphodiesterase activity"/>
    <property type="evidence" value="ECO:0007669"/>
    <property type="project" value="UniProtKB-EC"/>
</dbReference>
<gene>
    <name evidence="2" type="ORF">FB470_005711</name>
</gene>
<dbReference type="InterPro" id="IPR030395">
    <property type="entry name" value="GP_PDE_dom"/>
</dbReference>
<keyword evidence="3" id="KW-1185">Reference proteome</keyword>
<organism evidence="2 3">
    <name type="scientific">Amycolatopsis thermophila</name>
    <dbReference type="NCBI Taxonomy" id="206084"/>
    <lineage>
        <taxon>Bacteria</taxon>
        <taxon>Bacillati</taxon>
        <taxon>Actinomycetota</taxon>
        <taxon>Actinomycetes</taxon>
        <taxon>Pseudonocardiales</taxon>
        <taxon>Pseudonocardiaceae</taxon>
        <taxon>Amycolatopsis</taxon>
    </lineage>
</organism>
<reference evidence="2 3" key="1">
    <citation type="submission" date="2023-07" db="EMBL/GenBank/DDBJ databases">
        <title>Sequencing the genomes of 1000 actinobacteria strains.</title>
        <authorList>
            <person name="Klenk H.-P."/>
        </authorList>
    </citation>
    <scope>NUCLEOTIDE SEQUENCE [LARGE SCALE GENOMIC DNA]</scope>
    <source>
        <strain evidence="2 3">DSM 45805</strain>
    </source>
</reference>
<dbReference type="InterPro" id="IPR017946">
    <property type="entry name" value="PLC-like_Pdiesterase_TIM-brl"/>
</dbReference>
<keyword evidence="2" id="KW-0378">Hydrolase</keyword>
<evidence type="ECO:0000313" key="2">
    <source>
        <dbReference type="EMBL" id="MDQ0381717.1"/>
    </source>
</evidence>
<protein>
    <submittedName>
        <fullName evidence="2">Glycerophosphoryl diester phosphodiesterase</fullName>
        <ecNumber evidence="2">3.1.4.46</ecNumber>
    </submittedName>
</protein>
<feature type="domain" description="GP-PDE" evidence="1">
    <location>
        <begin position="13"/>
        <end position="251"/>
    </location>
</feature>
<dbReference type="EMBL" id="JAUSUT010000001">
    <property type="protein sequence ID" value="MDQ0381717.1"/>
    <property type="molecule type" value="Genomic_DNA"/>
</dbReference>
<dbReference type="SUPFAM" id="SSF51695">
    <property type="entry name" value="PLC-like phosphodiesterases"/>
    <property type="match status" value="1"/>
</dbReference>
<accession>A0ABU0F2C4</accession>
<dbReference type="CDD" id="cd08561">
    <property type="entry name" value="GDPD_cytoplasmic_ScUgpQ2_like"/>
    <property type="match status" value="1"/>
</dbReference>
<dbReference type="Gene3D" id="3.20.20.190">
    <property type="entry name" value="Phosphatidylinositol (PI) phosphodiesterase"/>
    <property type="match status" value="1"/>
</dbReference>
<sequence length="262" mass="28724">MQINHPYLSGTLPRAFAHRGWHLDDLAGLENSLPAFQRAVAEGYSYVETDVHATADGVVVVHHDALLDRTTDAHGPIAKQTWSSVRRAKIGGRTPVPRLEDVLEELPDTRFNIDIKTSRAVVPFVRTIERMGAFDRVAAAAFSDSRLAAIRKLAGPKLITSMGPRSAAVLWASGWLPWARLGFLARGEMAQVPARQGAMTVIDRGLVRSAERAGAEVHAWTINDRGHMERLLDMGVHGIVSDRPDVLRDVLRERGAWPPSAG</sequence>
<dbReference type="Pfam" id="PF03009">
    <property type="entry name" value="GDPD"/>
    <property type="match status" value="1"/>
</dbReference>
<evidence type="ECO:0000259" key="1">
    <source>
        <dbReference type="PROSITE" id="PS51704"/>
    </source>
</evidence>